<evidence type="ECO:0000256" key="1">
    <source>
        <dbReference type="ARBA" id="ARBA00005417"/>
    </source>
</evidence>
<sequence>MSTNAPLPPEPAAEWCGVDVVYPFARRPAVGPVSLQVRQGERVLLLGPSGSGKSTLLLTLTGLIPDSVPAEVGGEVRLFGTDAGTRKPWAWARWVAQYFQDADQTLCGMRVEDEIAFALENRAMPPESIAQSVAEAMRQVGVPDEWRHRRSTQLSGGERQLVALAATLVQKAPLFVADEPTAHLAPEAAHRLHALLTDREDGRTILIVDHRLDGLIESIDRMVVLGRDGTIIAEGEPRRIFREEGELLQAHGIWCPAATSLDAELVRAGVAPPVAPLSVEEALAHLDPDHAPAHRLEQARHAVESFVASAGPGEAARDAPALVQVSKADCAPFLGRAVLRGIDLVIREGEILGVLGRNGAGKSTLGLSLAGLLPLKAGMRRGPPGGYAFQRPENQFTAGTVREELLTAWPKCMSEAERSLRTDEALESWGLAHLAASHPFEISQGQKRKLALATLTLSDRWPLLVLDEPMAGLDAQGAALLMEEIRALHRKGRAVALITHDMDIALRLCPRSIVLGEGGILADGATEDLMGDASLLARAGLAEPACLAAHRWLKAVGPRLERSATC</sequence>
<feature type="domain" description="ABC transporter" evidence="5">
    <location>
        <begin position="15"/>
        <end position="253"/>
    </location>
</feature>
<dbReference type="InterPro" id="IPR027417">
    <property type="entry name" value="P-loop_NTPase"/>
</dbReference>
<organism evidence="6 7">
    <name type="scientific">Microvirga mediterraneensis</name>
    <dbReference type="NCBI Taxonomy" id="2754695"/>
    <lineage>
        <taxon>Bacteria</taxon>
        <taxon>Pseudomonadati</taxon>
        <taxon>Pseudomonadota</taxon>
        <taxon>Alphaproteobacteria</taxon>
        <taxon>Hyphomicrobiales</taxon>
        <taxon>Methylobacteriaceae</taxon>
        <taxon>Microvirga</taxon>
    </lineage>
</organism>
<proteinExistence type="inferred from homology"/>
<dbReference type="GO" id="GO:0043190">
    <property type="term" value="C:ATP-binding cassette (ABC) transporter complex"/>
    <property type="evidence" value="ECO:0007669"/>
    <property type="project" value="TreeGrafter"/>
</dbReference>
<accession>A0A838BP69</accession>
<evidence type="ECO:0000259" key="5">
    <source>
        <dbReference type="PROSITE" id="PS50893"/>
    </source>
</evidence>
<dbReference type="InterPro" id="IPR017871">
    <property type="entry name" value="ABC_transporter-like_CS"/>
</dbReference>
<dbReference type="SMART" id="SM00382">
    <property type="entry name" value="AAA"/>
    <property type="match status" value="2"/>
</dbReference>
<dbReference type="InterPro" id="IPR003593">
    <property type="entry name" value="AAA+_ATPase"/>
</dbReference>
<keyword evidence="2" id="KW-0813">Transport</keyword>
<dbReference type="PROSITE" id="PS50893">
    <property type="entry name" value="ABC_TRANSPORTER_2"/>
    <property type="match status" value="2"/>
</dbReference>
<dbReference type="PANTHER" id="PTHR43553">
    <property type="entry name" value="HEAVY METAL TRANSPORTER"/>
    <property type="match status" value="1"/>
</dbReference>
<dbReference type="Proteomes" id="UP000572984">
    <property type="component" value="Unassembled WGS sequence"/>
</dbReference>
<dbReference type="PROSITE" id="PS00211">
    <property type="entry name" value="ABC_TRANSPORTER_1"/>
    <property type="match status" value="2"/>
</dbReference>
<dbReference type="Gene3D" id="3.40.50.300">
    <property type="entry name" value="P-loop containing nucleotide triphosphate hydrolases"/>
    <property type="match status" value="2"/>
</dbReference>
<dbReference type="EMBL" id="JACDXJ010000001">
    <property type="protein sequence ID" value="MBA1156246.1"/>
    <property type="molecule type" value="Genomic_DNA"/>
</dbReference>
<dbReference type="InterPro" id="IPR050095">
    <property type="entry name" value="ECF_ABC_transporter_ATP-bd"/>
</dbReference>
<dbReference type="GO" id="GO:0005524">
    <property type="term" value="F:ATP binding"/>
    <property type="evidence" value="ECO:0007669"/>
    <property type="project" value="UniProtKB-KW"/>
</dbReference>
<dbReference type="InterPro" id="IPR015856">
    <property type="entry name" value="ABC_transpr_CbiO/EcfA_su"/>
</dbReference>
<dbReference type="GO" id="GO:0042626">
    <property type="term" value="F:ATPase-coupled transmembrane transporter activity"/>
    <property type="evidence" value="ECO:0007669"/>
    <property type="project" value="TreeGrafter"/>
</dbReference>
<dbReference type="PANTHER" id="PTHR43553:SF24">
    <property type="entry name" value="ENERGY-COUPLING FACTOR TRANSPORTER ATP-BINDING PROTEIN ECFA1"/>
    <property type="match status" value="1"/>
</dbReference>
<dbReference type="AlphaFoldDB" id="A0A838BP69"/>
<dbReference type="GO" id="GO:0016887">
    <property type="term" value="F:ATP hydrolysis activity"/>
    <property type="evidence" value="ECO:0007669"/>
    <property type="project" value="InterPro"/>
</dbReference>
<dbReference type="Pfam" id="PF00005">
    <property type="entry name" value="ABC_tran"/>
    <property type="match status" value="2"/>
</dbReference>
<dbReference type="SUPFAM" id="SSF52540">
    <property type="entry name" value="P-loop containing nucleoside triphosphate hydrolases"/>
    <property type="match status" value="2"/>
</dbReference>
<name>A0A838BP69_9HYPH</name>
<feature type="domain" description="ABC transporter" evidence="5">
    <location>
        <begin position="320"/>
        <end position="542"/>
    </location>
</feature>
<evidence type="ECO:0000256" key="3">
    <source>
        <dbReference type="ARBA" id="ARBA00022741"/>
    </source>
</evidence>
<dbReference type="InterPro" id="IPR003439">
    <property type="entry name" value="ABC_transporter-like_ATP-bd"/>
</dbReference>
<keyword evidence="3" id="KW-0547">Nucleotide-binding</keyword>
<dbReference type="CDD" id="cd03225">
    <property type="entry name" value="ABC_cobalt_CbiO_domain1"/>
    <property type="match status" value="2"/>
</dbReference>
<evidence type="ECO:0000256" key="2">
    <source>
        <dbReference type="ARBA" id="ARBA00022448"/>
    </source>
</evidence>
<gene>
    <name evidence="6" type="ORF">H0S73_08920</name>
</gene>
<reference evidence="6 7" key="1">
    <citation type="submission" date="2020-07" db="EMBL/GenBank/DDBJ databases">
        <title>Draft genome and description of Microvirga mediterraneensis Marseille-Q2068 sp. nov.</title>
        <authorList>
            <person name="Boxberger M."/>
        </authorList>
    </citation>
    <scope>NUCLEOTIDE SEQUENCE [LARGE SCALE GENOMIC DNA]</scope>
    <source>
        <strain evidence="6 7">Marseille-Q2068</strain>
    </source>
</reference>
<comment type="caution">
    <text evidence="6">The sequence shown here is derived from an EMBL/GenBank/DDBJ whole genome shotgun (WGS) entry which is preliminary data.</text>
</comment>
<protein>
    <submittedName>
        <fullName evidence="6">ATP-binding cassette domain-containing protein</fullName>
    </submittedName>
</protein>
<evidence type="ECO:0000256" key="4">
    <source>
        <dbReference type="ARBA" id="ARBA00022840"/>
    </source>
</evidence>
<comment type="similarity">
    <text evidence="1">Belongs to the ABC transporter superfamily.</text>
</comment>
<evidence type="ECO:0000313" key="7">
    <source>
        <dbReference type="Proteomes" id="UP000572984"/>
    </source>
</evidence>
<dbReference type="RefSeq" id="WP_181051821.1">
    <property type="nucleotide sequence ID" value="NZ_JACDXJ010000001.1"/>
</dbReference>
<evidence type="ECO:0000313" key="6">
    <source>
        <dbReference type="EMBL" id="MBA1156246.1"/>
    </source>
</evidence>
<keyword evidence="4 6" id="KW-0067">ATP-binding</keyword>
<keyword evidence="7" id="KW-1185">Reference proteome</keyword>